<feature type="compositionally biased region" description="Basic and acidic residues" evidence="1">
    <location>
        <begin position="16"/>
        <end position="30"/>
    </location>
</feature>
<protein>
    <submittedName>
        <fullName evidence="2">Uncharacterized protein</fullName>
    </submittedName>
</protein>
<dbReference type="HOGENOM" id="CLU_036511_0_0_1"/>
<feature type="compositionally biased region" description="Basic and acidic residues" evidence="1">
    <location>
        <begin position="128"/>
        <end position="150"/>
    </location>
</feature>
<feature type="compositionally biased region" description="Low complexity" evidence="1">
    <location>
        <begin position="82"/>
        <end position="98"/>
    </location>
</feature>
<dbReference type="eggNOG" id="ENOG502RRXM">
    <property type="taxonomic scope" value="Eukaryota"/>
</dbReference>
<evidence type="ECO:0000313" key="2">
    <source>
        <dbReference type="EMBL" id="EMF15333.1"/>
    </source>
</evidence>
<feature type="compositionally biased region" description="Polar residues" evidence="1">
    <location>
        <begin position="210"/>
        <end position="220"/>
    </location>
</feature>
<keyword evidence="3" id="KW-1185">Reference proteome</keyword>
<feature type="compositionally biased region" description="Polar residues" evidence="1">
    <location>
        <begin position="357"/>
        <end position="377"/>
    </location>
</feature>
<feature type="compositionally biased region" description="Low complexity" evidence="1">
    <location>
        <begin position="320"/>
        <end position="332"/>
    </location>
</feature>
<feature type="compositionally biased region" description="Low complexity" evidence="1">
    <location>
        <begin position="384"/>
        <end position="395"/>
    </location>
</feature>
<dbReference type="Proteomes" id="UP000016931">
    <property type="component" value="Unassembled WGS sequence"/>
</dbReference>
<dbReference type="OMA" id="MKNGWHP"/>
<evidence type="ECO:0000313" key="3">
    <source>
        <dbReference type="Proteomes" id="UP000016931"/>
    </source>
</evidence>
<dbReference type="OrthoDB" id="3357271at2759"/>
<feature type="compositionally biased region" description="Pro residues" evidence="1">
    <location>
        <begin position="184"/>
        <end position="195"/>
    </location>
</feature>
<feature type="compositionally biased region" description="Low complexity" evidence="1">
    <location>
        <begin position="405"/>
        <end position="419"/>
    </location>
</feature>
<reference evidence="2 3" key="1">
    <citation type="journal article" date="2012" name="PLoS Pathog.">
        <title>Diverse lifestyles and strategies of plant pathogenesis encoded in the genomes of eighteen Dothideomycetes fungi.</title>
        <authorList>
            <person name="Ohm R.A."/>
            <person name="Feau N."/>
            <person name="Henrissat B."/>
            <person name="Schoch C.L."/>
            <person name="Horwitz B.A."/>
            <person name="Barry K.W."/>
            <person name="Condon B.J."/>
            <person name="Copeland A.C."/>
            <person name="Dhillon B."/>
            <person name="Glaser F."/>
            <person name="Hesse C.N."/>
            <person name="Kosti I."/>
            <person name="LaButti K."/>
            <person name="Lindquist E.A."/>
            <person name="Lucas S."/>
            <person name="Salamov A.A."/>
            <person name="Bradshaw R.E."/>
            <person name="Ciuffetti L."/>
            <person name="Hamelin R.C."/>
            <person name="Kema G.H.J."/>
            <person name="Lawrence C."/>
            <person name="Scott J.A."/>
            <person name="Spatafora J.W."/>
            <person name="Turgeon B.G."/>
            <person name="de Wit P.J.G.M."/>
            <person name="Zhong S."/>
            <person name="Goodwin S.B."/>
            <person name="Grigoriev I.V."/>
        </authorList>
    </citation>
    <scope>NUCLEOTIDE SEQUENCE [LARGE SCALE GENOMIC DNA]</scope>
    <source>
        <strain evidence="2 3">SO2202</strain>
    </source>
</reference>
<feature type="compositionally biased region" description="Low complexity" evidence="1">
    <location>
        <begin position="342"/>
        <end position="356"/>
    </location>
</feature>
<name>M3CNH4_SPHMS</name>
<feature type="compositionally biased region" description="Low complexity" evidence="1">
    <location>
        <begin position="284"/>
        <end position="293"/>
    </location>
</feature>
<dbReference type="GeneID" id="27898992"/>
<dbReference type="RefSeq" id="XP_016763454.1">
    <property type="nucleotide sequence ID" value="XM_016901855.1"/>
</dbReference>
<dbReference type="AlphaFoldDB" id="M3CNH4"/>
<dbReference type="STRING" id="692275.M3CNH4"/>
<feature type="compositionally biased region" description="Basic and acidic residues" evidence="1">
    <location>
        <begin position="37"/>
        <end position="49"/>
    </location>
</feature>
<proteinExistence type="predicted"/>
<dbReference type="EMBL" id="KB456261">
    <property type="protein sequence ID" value="EMF15333.1"/>
    <property type="molecule type" value="Genomic_DNA"/>
</dbReference>
<organism evidence="2 3">
    <name type="scientific">Sphaerulina musiva (strain SO2202)</name>
    <name type="common">Poplar stem canker fungus</name>
    <name type="synonym">Septoria musiva</name>
    <dbReference type="NCBI Taxonomy" id="692275"/>
    <lineage>
        <taxon>Eukaryota</taxon>
        <taxon>Fungi</taxon>
        <taxon>Dikarya</taxon>
        <taxon>Ascomycota</taxon>
        <taxon>Pezizomycotina</taxon>
        <taxon>Dothideomycetes</taxon>
        <taxon>Dothideomycetidae</taxon>
        <taxon>Mycosphaerellales</taxon>
        <taxon>Mycosphaerellaceae</taxon>
        <taxon>Sphaerulina</taxon>
    </lineage>
</organism>
<gene>
    <name evidence="2" type="ORF">SEPMUDRAFT_123655</name>
</gene>
<accession>M3CNH4</accession>
<feature type="region of interest" description="Disordered" evidence="1">
    <location>
        <begin position="1"/>
        <end position="454"/>
    </location>
</feature>
<evidence type="ECO:0000256" key="1">
    <source>
        <dbReference type="SAM" id="MobiDB-lite"/>
    </source>
</evidence>
<sequence length="454" mass="46982">MPFDGKAMFKGGWHPAGDRAIKKETWKSDIKGLATGKKKDPFAEQREHQSAPLTSLRDPDTFGPPPKARSHYGEDGRPINPVAVPSRSSAGGAGVSSANIPHSLASIPTDHKGGLGAPVVETGYAQRRQREAEERERREQEELNRERGPYQKDTTGINTAHFAAPPRHFAVGGGSSSGAASPSPSLPPSLPPRVPPRQLALSPPPPSRQTTGTISAQNSGPAPFLPPRQNEYPDEHTPAPPPTYGEALNSPPLPAQNTSNRFEAAATGAAQRFGVQAATSWMNQKQQQGQHGQDPAAINQGAAGRLAGAGISVPGFGIGSSSSQQQTQQQHQVPMPSSQQVRSAASFASGAASRFGQQNQTSSTAGQAPSGQLSELQQRFARMGASGSSNAAPAGQESGVISPGPSVAATAAAATAAQKKPPPPPPKKASLQAALGGENGSTPPPVPMSSKPKW</sequence>